<evidence type="ECO:0000313" key="2">
    <source>
        <dbReference type="EMBL" id="GFH28436.1"/>
    </source>
</evidence>
<gene>
    <name evidence="2" type="ORF">HaLaN_26925</name>
</gene>
<evidence type="ECO:0000256" key="1">
    <source>
        <dbReference type="SAM" id="MobiDB-lite"/>
    </source>
</evidence>
<feature type="compositionally biased region" description="Basic and acidic residues" evidence="1">
    <location>
        <begin position="1"/>
        <end position="14"/>
    </location>
</feature>
<protein>
    <submittedName>
        <fullName evidence="2">Uncharacterized protein</fullName>
    </submittedName>
</protein>
<name>A0A6A0A7E0_HAELA</name>
<proteinExistence type="predicted"/>
<reference evidence="2 3" key="1">
    <citation type="submission" date="2020-02" db="EMBL/GenBank/DDBJ databases">
        <title>Draft genome sequence of Haematococcus lacustris strain NIES-144.</title>
        <authorList>
            <person name="Morimoto D."/>
            <person name="Nakagawa S."/>
            <person name="Yoshida T."/>
            <person name="Sawayama S."/>
        </authorList>
    </citation>
    <scope>NUCLEOTIDE SEQUENCE [LARGE SCALE GENOMIC DNA]</scope>
    <source>
        <strain evidence="2 3">NIES-144</strain>
    </source>
</reference>
<accession>A0A6A0A7E0</accession>
<dbReference type="AlphaFoldDB" id="A0A6A0A7E0"/>
<feature type="region of interest" description="Disordered" evidence="1">
    <location>
        <begin position="1"/>
        <end position="28"/>
    </location>
</feature>
<sequence>MKVKERKGADDPKQPKPKVPKPKGLGWVGPVVSTGTARSCLADKRAFQCDPATQMGMALDPGAIQAVSAALGVWDKDGCLQSLYIADCKLTRSQVQHDSGLIQARRNSQRWNDNVKLKLQHLAAATPAGTSQL</sequence>
<dbReference type="Proteomes" id="UP000485058">
    <property type="component" value="Unassembled WGS sequence"/>
</dbReference>
<evidence type="ECO:0000313" key="3">
    <source>
        <dbReference type="Proteomes" id="UP000485058"/>
    </source>
</evidence>
<comment type="caution">
    <text evidence="2">The sequence shown here is derived from an EMBL/GenBank/DDBJ whole genome shotgun (WGS) entry which is preliminary data.</text>
</comment>
<keyword evidence="3" id="KW-1185">Reference proteome</keyword>
<organism evidence="2 3">
    <name type="scientific">Haematococcus lacustris</name>
    <name type="common">Green alga</name>
    <name type="synonym">Haematococcus pluvialis</name>
    <dbReference type="NCBI Taxonomy" id="44745"/>
    <lineage>
        <taxon>Eukaryota</taxon>
        <taxon>Viridiplantae</taxon>
        <taxon>Chlorophyta</taxon>
        <taxon>core chlorophytes</taxon>
        <taxon>Chlorophyceae</taxon>
        <taxon>CS clade</taxon>
        <taxon>Chlamydomonadales</taxon>
        <taxon>Haematococcaceae</taxon>
        <taxon>Haematococcus</taxon>
    </lineage>
</organism>
<dbReference type="EMBL" id="BLLF01003877">
    <property type="protein sequence ID" value="GFH28436.1"/>
    <property type="molecule type" value="Genomic_DNA"/>
</dbReference>